<feature type="transmembrane region" description="Helical" evidence="1">
    <location>
        <begin position="41"/>
        <end position="65"/>
    </location>
</feature>
<feature type="transmembrane region" description="Helical" evidence="1">
    <location>
        <begin position="12"/>
        <end position="34"/>
    </location>
</feature>
<proteinExistence type="predicted"/>
<sequence length="356" mass="40937">MIQSYGGKRKMSTYQIAPVVTAILVLCICIFVVFQNRKSQINIVFGFLSLSIFVWLAGFSAMYFSSNPEQALFFARLGFVGVTIIPFLSYHFIAIFLNRAPSVRFLILLYTLIIPILFMTPTRLMYSDIEKHFWGYYPIAGPFYFISPIMFVLLILYGLILLGSGNKQVEARKREQKKYIFVAFVAVILGFVDYLPKYGVNIYPFGYLSALSFISIIAYSITKYRLMDIRIAINRIMAYLLLIAIYFSAGIAASCIYAQFFSFGQNAPTFLFLGTMLIIAGLSFHPLRLHLQTTPDRFLFRKKYEYEQAIREFGEQSRSEINTNKLQAAFTAITTKLLRTKRANLFLFDQQGKHKK</sequence>
<feature type="transmembrane region" description="Helical" evidence="1">
    <location>
        <begin position="236"/>
        <end position="261"/>
    </location>
</feature>
<evidence type="ECO:0000259" key="2">
    <source>
        <dbReference type="Pfam" id="PF16927"/>
    </source>
</evidence>
<feature type="transmembrane region" description="Helical" evidence="1">
    <location>
        <begin position="179"/>
        <end position="196"/>
    </location>
</feature>
<gene>
    <name evidence="3" type="ORF">A2438_06625</name>
</gene>
<feature type="transmembrane region" description="Helical" evidence="1">
    <location>
        <begin position="105"/>
        <end position="124"/>
    </location>
</feature>
<name>A0A1F4U503_UNCSA</name>
<dbReference type="AlphaFoldDB" id="A0A1F4U503"/>
<dbReference type="Proteomes" id="UP000179242">
    <property type="component" value="Unassembled WGS sequence"/>
</dbReference>
<feature type="domain" description="Histidine kinase N-terminal 7TM region" evidence="2">
    <location>
        <begin position="19"/>
        <end position="229"/>
    </location>
</feature>
<reference evidence="3 4" key="1">
    <citation type="journal article" date="2016" name="Nat. Commun.">
        <title>Thousands of microbial genomes shed light on interconnected biogeochemical processes in an aquifer system.</title>
        <authorList>
            <person name="Anantharaman K."/>
            <person name="Brown C.T."/>
            <person name="Hug L.A."/>
            <person name="Sharon I."/>
            <person name="Castelle C.J."/>
            <person name="Probst A.J."/>
            <person name="Thomas B.C."/>
            <person name="Singh A."/>
            <person name="Wilkins M.J."/>
            <person name="Karaoz U."/>
            <person name="Brodie E.L."/>
            <person name="Williams K.H."/>
            <person name="Hubbard S.S."/>
            <person name="Banfield J.F."/>
        </authorList>
    </citation>
    <scope>NUCLEOTIDE SEQUENCE [LARGE SCALE GENOMIC DNA]</scope>
</reference>
<feature type="transmembrane region" description="Helical" evidence="1">
    <location>
        <begin position="71"/>
        <end position="93"/>
    </location>
</feature>
<keyword evidence="1" id="KW-1133">Transmembrane helix</keyword>
<dbReference type="EMBL" id="MEUJ01000009">
    <property type="protein sequence ID" value="OGC39373.1"/>
    <property type="molecule type" value="Genomic_DNA"/>
</dbReference>
<protein>
    <recommendedName>
        <fullName evidence="2">Histidine kinase N-terminal 7TM region domain-containing protein</fullName>
    </recommendedName>
</protein>
<comment type="caution">
    <text evidence="3">The sequence shown here is derived from an EMBL/GenBank/DDBJ whole genome shotgun (WGS) entry which is preliminary data.</text>
</comment>
<evidence type="ECO:0000256" key="1">
    <source>
        <dbReference type="SAM" id="Phobius"/>
    </source>
</evidence>
<dbReference type="InterPro" id="IPR031621">
    <property type="entry name" value="HisKA_7TM"/>
</dbReference>
<accession>A0A1F4U503</accession>
<dbReference type="Pfam" id="PF16927">
    <property type="entry name" value="HisKA_7TM"/>
    <property type="match status" value="1"/>
</dbReference>
<evidence type="ECO:0000313" key="3">
    <source>
        <dbReference type="EMBL" id="OGC39373.1"/>
    </source>
</evidence>
<evidence type="ECO:0000313" key="4">
    <source>
        <dbReference type="Proteomes" id="UP000179242"/>
    </source>
</evidence>
<feature type="transmembrane region" description="Helical" evidence="1">
    <location>
        <begin position="267"/>
        <end position="287"/>
    </location>
</feature>
<feature type="transmembrane region" description="Helical" evidence="1">
    <location>
        <begin position="202"/>
        <end position="224"/>
    </location>
</feature>
<keyword evidence="1" id="KW-0812">Transmembrane</keyword>
<feature type="transmembrane region" description="Helical" evidence="1">
    <location>
        <begin position="136"/>
        <end position="159"/>
    </location>
</feature>
<organism evidence="3 4">
    <name type="scientific">candidate division WOR-1 bacterium RIFOXYC2_FULL_46_14</name>
    <dbReference type="NCBI Taxonomy" id="1802587"/>
    <lineage>
        <taxon>Bacteria</taxon>
        <taxon>Bacillati</taxon>
        <taxon>Saganbacteria</taxon>
    </lineage>
</organism>
<keyword evidence="1" id="KW-0472">Membrane</keyword>